<dbReference type="AlphaFoldDB" id="A0A6J4L804"/>
<name>A0A6J4L804_9SPHI</name>
<evidence type="ECO:0000313" key="1">
    <source>
        <dbReference type="EMBL" id="CAA9321757.1"/>
    </source>
</evidence>
<protein>
    <submittedName>
        <fullName evidence="1">Uncharacterized protein</fullName>
    </submittedName>
</protein>
<dbReference type="EMBL" id="CADCTQ010000577">
    <property type="protein sequence ID" value="CAA9321757.1"/>
    <property type="molecule type" value="Genomic_DNA"/>
</dbReference>
<reference evidence="1" key="1">
    <citation type="submission" date="2020-02" db="EMBL/GenBank/DDBJ databases">
        <authorList>
            <person name="Meier V. D."/>
        </authorList>
    </citation>
    <scope>NUCLEOTIDE SEQUENCE</scope>
    <source>
        <strain evidence="1">AVDCRST_MAG56</strain>
    </source>
</reference>
<gene>
    <name evidence="1" type="ORF">AVDCRST_MAG56-6979</name>
</gene>
<proteinExistence type="predicted"/>
<organism evidence="1">
    <name type="scientific">uncultured Cytophagales bacterium</name>
    <dbReference type="NCBI Taxonomy" id="158755"/>
    <lineage>
        <taxon>Bacteria</taxon>
        <taxon>Pseudomonadati</taxon>
        <taxon>Bacteroidota</taxon>
        <taxon>Sphingobacteriia</taxon>
        <taxon>Sphingobacteriales</taxon>
        <taxon>environmental samples</taxon>
    </lineage>
</organism>
<sequence>MSWKNVCFHTGNKDGWLKNDSSAMPGMYHAGRVRSLNNIKNVLFAWRQCRGSPASLVKNPHTQNVFW</sequence>
<accession>A0A6J4L804</accession>